<dbReference type="SUPFAM" id="SSF51306">
    <property type="entry name" value="LexA/Signal peptidase"/>
    <property type="match status" value="1"/>
</dbReference>
<evidence type="ECO:0000313" key="2">
    <source>
        <dbReference type="EMBL" id="MPM60916.1"/>
    </source>
</evidence>
<reference evidence="2" key="1">
    <citation type="submission" date="2019-08" db="EMBL/GenBank/DDBJ databases">
        <authorList>
            <person name="Kucharzyk K."/>
            <person name="Murdoch R.W."/>
            <person name="Higgins S."/>
            <person name="Loffler F."/>
        </authorList>
    </citation>
    <scope>NUCLEOTIDE SEQUENCE</scope>
</reference>
<gene>
    <name evidence="2" type="ORF">SDC9_107770</name>
</gene>
<comment type="caution">
    <text evidence="2">The sequence shown here is derived from an EMBL/GenBank/DDBJ whole genome shotgun (WGS) entry which is preliminary data.</text>
</comment>
<dbReference type="Gene3D" id="2.10.109.10">
    <property type="entry name" value="Umud Fragment, subunit A"/>
    <property type="match status" value="1"/>
</dbReference>
<dbReference type="InterPro" id="IPR015927">
    <property type="entry name" value="Peptidase_S24_S26A/B/C"/>
</dbReference>
<name>A0A645B784_9ZZZZ</name>
<dbReference type="CDD" id="cd06529">
    <property type="entry name" value="S24_LexA-like"/>
    <property type="match status" value="1"/>
</dbReference>
<accession>A0A645B784</accession>
<dbReference type="EMBL" id="VSSQ01018057">
    <property type="protein sequence ID" value="MPM60916.1"/>
    <property type="molecule type" value="Genomic_DNA"/>
</dbReference>
<sequence length="189" mass="21280">MLDKDKLEATISDIFLAKIIAVFKDLCVEWLITGRGEMLKSSNLENDIEIIKVNSKPGIPLVEQLAIAGFGSANFSISERDVKDYYIIPKFKYLKIDFMIEICGSSMYPKYNSGDIVACTIIRESKFIQWNKCHVIATREQGLLVKRIKKGDTRETILAVSDNLDYDPFIIPLSEVTGIALVVGVIRLE</sequence>
<dbReference type="AlphaFoldDB" id="A0A645B784"/>
<dbReference type="Pfam" id="PF00717">
    <property type="entry name" value="Peptidase_S24"/>
    <property type="match status" value="1"/>
</dbReference>
<dbReference type="InterPro" id="IPR039418">
    <property type="entry name" value="LexA-like"/>
</dbReference>
<feature type="domain" description="Peptidase S24/S26A/S26B/S26C" evidence="1">
    <location>
        <begin position="78"/>
        <end position="182"/>
    </location>
</feature>
<protein>
    <recommendedName>
        <fullName evidence="1">Peptidase S24/S26A/S26B/S26C domain-containing protein</fullName>
    </recommendedName>
</protein>
<evidence type="ECO:0000259" key="1">
    <source>
        <dbReference type="Pfam" id="PF00717"/>
    </source>
</evidence>
<proteinExistence type="predicted"/>
<organism evidence="2">
    <name type="scientific">bioreactor metagenome</name>
    <dbReference type="NCBI Taxonomy" id="1076179"/>
    <lineage>
        <taxon>unclassified sequences</taxon>
        <taxon>metagenomes</taxon>
        <taxon>ecological metagenomes</taxon>
    </lineage>
</organism>
<dbReference type="InterPro" id="IPR036286">
    <property type="entry name" value="LexA/Signal_pep-like_sf"/>
</dbReference>